<keyword evidence="3" id="KW-1185">Reference proteome</keyword>
<reference evidence="2 3" key="1">
    <citation type="submission" date="2024-01" db="EMBL/GenBank/DDBJ databases">
        <title>novel species in genus Adlercreutzia.</title>
        <authorList>
            <person name="Liu X."/>
        </authorList>
    </citation>
    <scope>NUCLEOTIDE SEQUENCE [LARGE SCALE GENOMIC DNA]</scope>
    <source>
        <strain evidence="2 3">R22</strain>
    </source>
</reference>
<evidence type="ECO:0000313" key="2">
    <source>
        <dbReference type="EMBL" id="MEC4295557.1"/>
    </source>
</evidence>
<comment type="caution">
    <text evidence="2">The sequence shown here is derived from an EMBL/GenBank/DDBJ whole genome shotgun (WGS) entry which is preliminary data.</text>
</comment>
<sequence length="192" mass="20684">MAGSEFENAVNTKSADVEKTMVSSENGDRTSDASRLEKGGKPKGRIRRLLDVAVSLMAVLTLVSFCSSTCAGPKDEIEGKWMGVGVASDVSLEEARAGDIGSSAILPMDRDEDYIKFDSSGHGEVGTAGESVSFSWETSEEQGDAQSQLLTYRLRFETGKTAYAFIDLEDSGTLDVVFPSDDDAVSVWLFKR</sequence>
<name>A0ABU6J0A0_9ACTN</name>
<evidence type="ECO:0000313" key="3">
    <source>
        <dbReference type="Proteomes" id="UP001343724"/>
    </source>
</evidence>
<feature type="compositionally biased region" description="Basic and acidic residues" evidence="1">
    <location>
        <begin position="26"/>
        <end position="40"/>
    </location>
</feature>
<organism evidence="2 3">
    <name type="scientific">Adlercreutzia shanghongiae</name>
    <dbReference type="NCBI Taxonomy" id="3111773"/>
    <lineage>
        <taxon>Bacteria</taxon>
        <taxon>Bacillati</taxon>
        <taxon>Actinomycetota</taxon>
        <taxon>Coriobacteriia</taxon>
        <taxon>Eggerthellales</taxon>
        <taxon>Eggerthellaceae</taxon>
        <taxon>Adlercreutzia</taxon>
    </lineage>
</organism>
<dbReference type="EMBL" id="JAYMFH010000015">
    <property type="protein sequence ID" value="MEC4295557.1"/>
    <property type="molecule type" value="Genomic_DNA"/>
</dbReference>
<evidence type="ECO:0008006" key="4">
    <source>
        <dbReference type="Google" id="ProtNLM"/>
    </source>
</evidence>
<proteinExistence type="predicted"/>
<feature type="region of interest" description="Disordered" evidence="1">
    <location>
        <begin position="1"/>
        <end position="40"/>
    </location>
</feature>
<accession>A0ABU6J0A0</accession>
<evidence type="ECO:0000256" key="1">
    <source>
        <dbReference type="SAM" id="MobiDB-lite"/>
    </source>
</evidence>
<dbReference type="Proteomes" id="UP001343724">
    <property type="component" value="Unassembled WGS sequence"/>
</dbReference>
<dbReference type="RefSeq" id="WP_326440904.1">
    <property type="nucleotide sequence ID" value="NZ_JAYMFH010000015.1"/>
</dbReference>
<gene>
    <name evidence="2" type="ORF">VJ920_09560</name>
</gene>
<protein>
    <recommendedName>
        <fullName evidence="4">Lipocalin-like domain-containing protein</fullName>
    </recommendedName>
</protein>